<accession>A0A432XB55</accession>
<evidence type="ECO:0000313" key="1">
    <source>
        <dbReference type="EMBL" id="RUO45963.1"/>
    </source>
</evidence>
<gene>
    <name evidence="1" type="ORF">CWE21_12530</name>
</gene>
<sequence>MAHPLQELVHKGWVWQGREAAEQLAPDQLVSSGWAELDRRLGGGWLRGAVHEVQVQHHFQGELALLLPVLLEQTKPCLWLNPPCQPYWPGLHYQHLKQAPLWLQEKDQKQALWAFEQALQSKALGVVVAWFDSIDASAVRRLQQSAAKHQQLAFVITPWQQTTEARAYVNRLQLSWAAEQLQVAVLKRRAGWPLPAFPCNIERHLPERRRLSA</sequence>
<dbReference type="Proteomes" id="UP000286678">
    <property type="component" value="Unassembled WGS sequence"/>
</dbReference>
<organism evidence="1 2">
    <name type="scientific">Pseudidiomarina aquimaris</name>
    <dbReference type="NCBI Taxonomy" id="641841"/>
    <lineage>
        <taxon>Bacteria</taxon>
        <taxon>Pseudomonadati</taxon>
        <taxon>Pseudomonadota</taxon>
        <taxon>Gammaproteobacteria</taxon>
        <taxon>Alteromonadales</taxon>
        <taxon>Idiomarinaceae</taxon>
        <taxon>Pseudidiomarina</taxon>
    </lineage>
</organism>
<dbReference type="AlphaFoldDB" id="A0A432XB55"/>
<comment type="caution">
    <text evidence="1">The sequence shown here is derived from an EMBL/GenBank/DDBJ whole genome shotgun (WGS) entry which is preliminary data.</text>
</comment>
<proteinExistence type="predicted"/>
<dbReference type="EMBL" id="PIPT01000011">
    <property type="protein sequence ID" value="RUO45963.1"/>
    <property type="molecule type" value="Genomic_DNA"/>
</dbReference>
<name>A0A432XB55_9GAMM</name>
<reference evidence="2" key="1">
    <citation type="journal article" date="2018" name="Front. Microbiol.">
        <title>Genome-Based Analysis Reveals the Taxonomy and Diversity of the Family Idiomarinaceae.</title>
        <authorList>
            <person name="Liu Y."/>
            <person name="Lai Q."/>
            <person name="Shao Z."/>
        </authorList>
    </citation>
    <scope>NUCLEOTIDE SEQUENCE [LARGE SCALE GENOMIC DNA]</scope>
    <source>
        <strain evidence="2">SW15</strain>
    </source>
</reference>
<evidence type="ECO:0000313" key="2">
    <source>
        <dbReference type="Proteomes" id="UP000286678"/>
    </source>
</evidence>
<keyword evidence="2" id="KW-1185">Reference proteome</keyword>
<protein>
    <recommendedName>
        <fullName evidence="3">SOS cell division inhibitor SulA</fullName>
    </recommendedName>
</protein>
<dbReference type="RefSeq" id="WP_126834780.1">
    <property type="nucleotide sequence ID" value="NZ_PIPT01000011.1"/>
</dbReference>
<dbReference type="InterPro" id="IPR027417">
    <property type="entry name" value="P-loop_NTPase"/>
</dbReference>
<evidence type="ECO:0008006" key="3">
    <source>
        <dbReference type="Google" id="ProtNLM"/>
    </source>
</evidence>
<dbReference type="SUPFAM" id="SSF52540">
    <property type="entry name" value="P-loop containing nucleoside triphosphate hydrolases"/>
    <property type="match status" value="1"/>
</dbReference>
<dbReference type="OrthoDB" id="9811176at2"/>
<dbReference type="Gene3D" id="3.40.50.300">
    <property type="entry name" value="P-loop containing nucleotide triphosphate hydrolases"/>
    <property type="match status" value="1"/>
</dbReference>